<evidence type="ECO:0000256" key="2">
    <source>
        <dbReference type="SAM" id="SignalP"/>
    </source>
</evidence>
<reference evidence="3 4" key="1">
    <citation type="journal article" date="2011" name="PLoS Genet.">
        <title>Finished genome of the fungal wheat pathogen Mycosphaerella graminicola reveals dispensome structure, chromosome plasticity, and stealth pathogenesis.</title>
        <authorList>
            <person name="Goodwin S.B."/>
            <person name="Ben M'barek S."/>
            <person name="Dhillon B."/>
            <person name="Wittenberg A.H.J."/>
            <person name="Crane C.F."/>
            <person name="Hane J.K."/>
            <person name="Foster A.J."/>
            <person name="Van der Lee T.A.J."/>
            <person name="Grimwood J."/>
            <person name="Aerts A."/>
            <person name="Antoniw J."/>
            <person name="Bailey A."/>
            <person name="Bluhm B."/>
            <person name="Bowler J."/>
            <person name="Bristow J."/>
            <person name="van der Burgt A."/>
            <person name="Canto-Canche B."/>
            <person name="Churchill A.C.L."/>
            <person name="Conde-Ferraez L."/>
            <person name="Cools H.J."/>
            <person name="Coutinho P.M."/>
            <person name="Csukai M."/>
            <person name="Dehal P."/>
            <person name="De Wit P."/>
            <person name="Donzelli B."/>
            <person name="van de Geest H.C."/>
            <person name="van Ham R.C.H.J."/>
            <person name="Hammond-Kosack K.E."/>
            <person name="Henrissat B."/>
            <person name="Kilian A."/>
            <person name="Kobayashi A.K."/>
            <person name="Koopmann E."/>
            <person name="Kourmpetis Y."/>
            <person name="Kuzniar A."/>
            <person name="Lindquist E."/>
            <person name="Lombard V."/>
            <person name="Maliepaard C."/>
            <person name="Martins N."/>
            <person name="Mehrabi R."/>
            <person name="Nap J.P.H."/>
            <person name="Ponomarenko A."/>
            <person name="Rudd J.J."/>
            <person name="Salamov A."/>
            <person name="Schmutz J."/>
            <person name="Schouten H.J."/>
            <person name="Shapiro H."/>
            <person name="Stergiopoulos I."/>
            <person name="Torriani S.F.F."/>
            <person name="Tu H."/>
            <person name="de Vries R.P."/>
            <person name="Waalwijk C."/>
            <person name="Ware S.B."/>
            <person name="Wiebenga A."/>
            <person name="Zwiers L.-H."/>
            <person name="Oliver R.P."/>
            <person name="Grigoriev I.V."/>
            <person name="Kema G.H.J."/>
        </authorList>
    </citation>
    <scope>NUCLEOTIDE SEQUENCE [LARGE SCALE GENOMIC DNA]</scope>
    <source>
        <strain evidence="4">CBS 115943 / IPO323</strain>
    </source>
</reference>
<dbReference type="AlphaFoldDB" id="F9XMK7"/>
<evidence type="ECO:0000256" key="1">
    <source>
        <dbReference type="SAM" id="MobiDB-lite"/>
    </source>
</evidence>
<dbReference type="InParanoid" id="F9XMK7"/>
<dbReference type="HOGENOM" id="CLU_297752_0_0_1"/>
<feature type="signal peptide" evidence="2">
    <location>
        <begin position="1"/>
        <end position="18"/>
    </location>
</feature>
<dbReference type="EMBL" id="CM001206">
    <property type="protein sequence ID" value="EGP83268.1"/>
    <property type="molecule type" value="Genomic_DNA"/>
</dbReference>
<feature type="compositionally biased region" description="Acidic residues" evidence="1">
    <location>
        <begin position="511"/>
        <end position="525"/>
    </location>
</feature>
<dbReference type="OrthoDB" id="3886018at2759"/>
<dbReference type="eggNOG" id="ENOG502T2UF">
    <property type="taxonomic scope" value="Eukaryota"/>
</dbReference>
<dbReference type="GeneID" id="13396367"/>
<keyword evidence="2" id="KW-0732">Signal</keyword>
<sequence length="1011" mass="109379">MATLRRLCIALLSVASHAANTGLAQTEVADQHHTVNETLNTAEPGHESFFTTFATSSRIRTHIRRAAHSEIEEESLMLPSKHMPTFYPRHTSISISTTTAITPSLAVRQDEPATSSSCVPHTAESVLATCTPMAGKASGQICRARSTATITGCDVVDVTSSTTVASTITAYCDSSGGCGGAACQGNEKRMAQSICETCSPMETGAADPGFGRKDSAVDLGDLVQVKAPDDREVISGPLDEVDDYDNYPDFVVKESDKSLPDNDVTHRIGSTSIARPFQDEQFNVGVRGLYGCTSVIAVSRRGAWMSHIWEVPTFSSDKGTEADLTTWMEQAQIGIFTGDGTNYFPGLNQFTAGDPDASFFDSMKYGQTTNKVTVFIVTPAKAGAKLETPKSPFESVKYPAEIQRLWTALDGTYNNVKVATYDDSHGATDPALRDAKLAAGKGRAFIQYTPRANKPPDPAPAGGQPGSSTNPAPACEKQQAHLRLWVYGNPDEKIPLFEDKWDAMPNQIVFEPDDEDSESGSEDGSDSDKPALNFRAESTPSGGSCVWFGDITTSTARATSTTSRGLRLTTMATMTGPLTCQITSATAATSSVLTYCTCNDYQVHGAYTETGDQGGATIMCNPKNAQGPPITASFTRTGTQPFTTGVCRLNLHEHTSGTLEKPYAGIATLPIVQPITVNVRTFDAAGIVMSDFTVLNLLSPDYMTVRANKEMGFPYMLTIYSSNDQSANPSFLRHGWIFHEMIEETSADVIYWNTNADENQAKGTYPRCDTAEYFKGGAEREMSSVKDGGSLPLVYLLCLLSIVPSLLPHTALHSHRRPYRSQPAKFSRALASTTTSHLIMPFILRSLAIVALSLAHTTLRTVVRTVLTLASPEMGRRCRHHPAKAPDAVAAYPPQHDEPPLDREDGRPFGVMGIDRVKSLERTRNYVPHSEGMTQMFANVTGTRMNTFLVFEPPSLEPSAQTSAAIKEMGGWGMQLPGGCRDWDLSVEGVDAGLEERGDLWDSIIIQQEEL</sequence>
<protein>
    <submittedName>
        <fullName evidence="3">Uncharacterized protein</fullName>
    </submittedName>
</protein>
<dbReference type="RefSeq" id="XP_003848292.1">
    <property type="nucleotide sequence ID" value="XM_003848244.1"/>
</dbReference>
<feature type="region of interest" description="Disordered" evidence="1">
    <location>
        <begin position="877"/>
        <end position="908"/>
    </location>
</feature>
<evidence type="ECO:0000313" key="4">
    <source>
        <dbReference type="Proteomes" id="UP000008062"/>
    </source>
</evidence>
<dbReference type="KEGG" id="ztr:MYCGRDRAFT_96497"/>
<accession>F9XMK7</accession>
<feature type="compositionally biased region" description="Basic and acidic residues" evidence="1">
    <location>
        <begin position="895"/>
        <end position="907"/>
    </location>
</feature>
<feature type="region of interest" description="Disordered" evidence="1">
    <location>
        <begin position="448"/>
        <end position="475"/>
    </location>
</feature>
<feature type="chain" id="PRO_5003390873" evidence="2">
    <location>
        <begin position="19"/>
        <end position="1011"/>
    </location>
</feature>
<organism evidence="3 4">
    <name type="scientific">Zymoseptoria tritici (strain CBS 115943 / IPO323)</name>
    <name type="common">Speckled leaf blotch fungus</name>
    <name type="synonym">Septoria tritici</name>
    <dbReference type="NCBI Taxonomy" id="336722"/>
    <lineage>
        <taxon>Eukaryota</taxon>
        <taxon>Fungi</taxon>
        <taxon>Dikarya</taxon>
        <taxon>Ascomycota</taxon>
        <taxon>Pezizomycotina</taxon>
        <taxon>Dothideomycetes</taxon>
        <taxon>Dothideomycetidae</taxon>
        <taxon>Mycosphaerellales</taxon>
        <taxon>Mycosphaerellaceae</taxon>
        <taxon>Zymoseptoria</taxon>
    </lineage>
</organism>
<gene>
    <name evidence="3" type="ORF">MYCGRDRAFT_96497</name>
</gene>
<dbReference type="Proteomes" id="UP000008062">
    <property type="component" value="Chromosome 11"/>
</dbReference>
<evidence type="ECO:0000313" key="3">
    <source>
        <dbReference type="EMBL" id="EGP83268.1"/>
    </source>
</evidence>
<feature type="region of interest" description="Disordered" evidence="1">
    <location>
        <begin position="510"/>
        <end position="540"/>
    </location>
</feature>
<proteinExistence type="predicted"/>
<keyword evidence="4" id="KW-1185">Reference proteome</keyword>
<name>F9XMK7_ZYMTI</name>